<organism evidence="1 2">
    <name type="scientific">Sphingobium herbicidovorans (strain ATCC 700291 / DSM 11019 / CCUG 56400 / KCTC 2939 / LMG 18315 / NBRC 16415 / MH)</name>
    <name type="common">Sphingomonas herbicidovorans</name>
    <dbReference type="NCBI Taxonomy" id="1219045"/>
    <lineage>
        <taxon>Bacteria</taxon>
        <taxon>Pseudomonadati</taxon>
        <taxon>Pseudomonadota</taxon>
        <taxon>Alphaproteobacteria</taxon>
        <taxon>Sphingomonadales</taxon>
        <taxon>Sphingomonadaceae</taxon>
        <taxon>Sphingobium</taxon>
    </lineage>
</organism>
<reference evidence="1" key="1">
    <citation type="submission" date="2014-08" db="EMBL/GenBank/DDBJ databases">
        <title>Draft genome sequences of Sphingobium herbicidovorans.</title>
        <authorList>
            <person name="Gan H.M."/>
            <person name="Gan H.Y."/>
            <person name="Savka M.A."/>
        </authorList>
    </citation>
    <scope>NUCLEOTIDE SEQUENCE [LARGE SCALE GENOMIC DNA]</scope>
    <source>
        <strain evidence="1">NBRC 16415</strain>
    </source>
</reference>
<name>A0A086PEP7_SPHHM</name>
<dbReference type="Pfam" id="PF18928">
    <property type="entry name" value="DUF5677"/>
    <property type="match status" value="1"/>
</dbReference>
<proteinExistence type="predicted"/>
<gene>
    <name evidence="1" type="ORF">BV98_000114</name>
</gene>
<comment type="caution">
    <text evidence="1">The sequence shown here is derived from an EMBL/GenBank/DDBJ whole genome shotgun (WGS) entry which is preliminary data.</text>
</comment>
<dbReference type="STRING" id="76947.GCA_002080435_00906"/>
<dbReference type="EMBL" id="JFZA02000001">
    <property type="protein sequence ID" value="KFG91865.1"/>
    <property type="molecule type" value="Genomic_DNA"/>
</dbReference>
<dbReference type="AlphaFoldDB" id="A0A086PEP7"/>
<dbReference type="InterPro" id="IPR043733">
    <property type="entry name" value="DUF5677"/>
</dbReference>
<dbReference type="RefSeq" id="WP_037461602.1">
    <property type="nucleotide sequence ID" value="NZ_BCZD01000001.1"/>
</dbReference>
<protein>
    <submittedName>
        <fullName evidence="1">Uncharacterized protein</fullName>
    </submittedName>
</protein>
<dbReference type="OrthoDB" id="7476100at2"/>
<evidence type="ECO:0000313" key="1">
    <source>
        <dbReference type="EMBL" id="KFG91865.1"/>
    </source>
</evidence>
<sequence>MDASLIGEGAVTRDWQAVDRDFRNYGFLATEADAFRFHFRELLADWFSLAERINALGQRMYVECSDLLPGQRVLSPTSLGLQMMPRCLSGFQGALILAERGLGVEAQALVRSVFETAFWMGYVISDPTVAVPQLRGETLNSEIRLFEASLRHLSGMGTDNETQVRSQLSEMKAEYARLPKPPTMEKIASAAGYGPSYFFYKDLSGAATHLSLKSIHGFLHHDEAGEVIGHQVGPDEESVGKAVWLACRAMTLAVHALGRLPGCSAYSSELDPLNHELGQLKPYEPVERNC</sequence>
<accession>A0A086PEP7</accession>
<keyword evidence="2" id="KW-1185">Reference proteome</keyword>
<dbReference type="Proteomes" id="UP000024284">
    <property type="component" value="Unassembled WGS sequence"/>
</dbReference>
<evidence type="ECO:0000313" key="2">
    <source>
        <dbReference type="Proteomes" id="UP000024284"/>
    </source>
</evidence>